<comment type="similarity">
    <text evidence="2">Belongs to the transposase IS30 family.</text>
</comment>
<dbReference type="Pfam" id="PF00665">
    <property type="entry name" value="rve"/>
    <property type="match status" value="1"/>
</dbReference>
<dbReference type="PROSITE" id="PS01043">
    <property type="entry name" value="TRANSPOSASE_IS30"/>
    <property type="match status" value="1"/>
</dbReference>
<comment type="function">
    <text evidence="1">Required for the transposition of the insertion element.</text>
</comment>
<protein>
    <submittedName>
        <fullName evidence="8">IS30 family transposase</fullName>
    </submittedName>
</protein>
<dbReference type="Gene3D" id="3.30.420.10">
    <property type="entry name" value="Ribonuclease H-like superfamily/Ribonuclease H"/>
    <property type="match status" value="1"/>
</dbReference>
<evidence type="ECO:0000256" key="1">
    <source>
        <dbReference type="ARBA" id="ARBA00002190"/>
    </source>
</evidence>
<dbReference type="InterPro" id="IPR036397">
    <property type="entry name" value="RNaseH_sf"/>
</dbReference>
<dbReference type="Pfam" id="PF13936">
    <property type="entry name" value="HTH_38"/>
    <property type="match status" value="1"/>
</dbReference>
<evidence type="ECO:0000256" key="3">
    <source>
        <dbReference type="ARBA" id="ARBA00022578"/>
    </source>
</evidence>
<keyword evidence="4" id="KW-0238">DNA-binding</keyword>
<keyword evidence="9" id="KW-1185">Reference proteome</keyword>
<keyword evidence="5" id="KW-0233">DNA recombination</keyword>
<dbReference type="InterPro" id="IPR012337">
    <property type="entry name" value="RNaseH-like_sf"/>
</dbReference>
<dbReference type="InterPro" id="IPR001598">
    <property type="entry name" value="Transposase_IS30_CS"/>
</dbReference>
<evidence type="ECO:0000256" key="5">
    <source>
        <dbReference type="ARBA" id="ARBA00023172"/>
    </source>
</evidence>
<dbReference type="NCBIfam" id="NF033563">
    <property type="entry name" value="transpos_IS30"/>
    <property type="match status" value="1"/>
</dbReference>
<proteinExistence type="inferred from homology"/>
<feature type="region of interest" description="Disordered" evidence="6">
    <location>
        <begin position="88"/>
        <end position="117"/>
    </location>
</feature>
<dbReference type="EMBL" id="JBAPLV010000065">
    <property type="protein sequence ID" value="MEI4281459.1"/>
    <property type="molecule type" value="Genomic_DNA"/>
</dbReference>
<dbReference type="SUPFAM" id="SSF53098">
    <property type="entry name" value="Ribonuclease H-like"/>
    <property type="match status" value="1"/>
</dbReference>
<evidence type="ECO:0000256" key="2">
    <source>
        <dbReference type="ARBA" id="ARBA00006363"/>
    </source>
</evidence>
<feature type="compositionally biased region" description="Basic residues" evidence="6">
    <location>
        <begin position="100"/>
        <end position="115"/>
    </location>
</feature>
<dbReference type="Proteomes" id="UP001373496">
    <property type="component" value="Unassembled WGS sequence"/>
</dbReference>
<dbReference type="PANTHER" id="PTHR10948">
    <property type="entry name" value="TRANSPOSASE"/>
    <property type="match status" value="1"/>
</dbReference>
<comment type="caution">
    <text evidence="8">The sequence shown here is derived from an EMBL/GenBank/DDBJ whole genome shotgun (WGS) entry which is preliminary data.</text>
</comment>
<dbReference type="InterPro" id="IPR053392">
    <property type="entry name" value="Transposase_IS30-like"/>
</dbReference>
<evidence type="ECO:0000256" key="6">
    <source>
        <dbReference type="SAM" id="MobiDB-lite"/>
    </source>
</evidence>
<dbReference type="InterPro" id="IPR025246">
    <property type="entry name" value="IS30-like_HTH"/>
</dbReference>
<dbReference type="PROSITE" id="PS50994">
    <property type="entry name" value="INTEGRASE"/>
    <property type="match status" value="1"/>
</dbReference>
<feature type="domain" description="Integrase catalytic" evidence="7">
    <location>
        <begin position="209"/>
        <end position="372"/>
    </location>
</feature>
<reference evidence="8 9" key="1">
    <citation type="submission" date="2024-03" db="EMBL/GenBank/DDBJ databases">
        <title>Draft genome sequence of Klenkia terrae.</title>
        <authorList>
            <person name="Duangmal K."/>
            <person name="Chantavorakit T."/>
        </authorList>
    </citation>
    <scope>NUCLEOTIDE SEQUENCE [LARGE SCALE GENOMIC DNA]</scope>
    <source>
        <strain evidence="8 9">JCM 17786</strain>
    </source>
</reference>
<evidence type="ECO:0000313" key="9">
    <source>
        <dbReference type="Proteomes" id="UP001373496"/>
    </source>
</evidence>
<evidence type="ECO:0000313" key="8">
    <source>
        <dbReference type="EMBL" id="MEI4281459.1"/>
    </source>
</evidence>
<accession>A0ABU8EF27</accession>
<keyword evidence="3" id="KW-0815">Transposition</keyword>
<sequence>MRTAQDWDKGIRKVNSRRLHPDGRVVDYAAGTITHQPSLPAVEKVLHHRFLSLAEREQIADLRAAGHSIRHVAAALDRPPCTVSRELTRNTDPGGAYRPHGAHRAAAGRRARPKTAKLATDGPLRAAVQAGLDERWSPEQIHHTLRQDHPGDQDMQVSTETIYQAIYLQARGGLRRELAVALRTGRTRRTPHRDPAARTSRFTDPMVMISERPAEVEDRAVPGHWEGDLIIGADGASAIGTLVERTTRYVMLVHLPNGRTAEAVRDQLVATMATLPGHLRGSLTWDQGAEMAAHRSFSMATGMPVYFCDPASPWQRGSNENTNGLLRQYFPKGTDLAAHGPADLEHVAQQLNGRPRKTLDWQTPAQRLRALLQPAY</sequence>
<dbReference type="InterPro" id="IPR001584">
    <property type="entry name" value="Integrase_cat-core"/>
</dbReference>
<gene>
    <name evidence="8" type="ORF">UXQ13_23535</name>
</gene>
<evidence type="ECO:0000259" key="7">
    <source>
        <dbReference type="PROSITE" id="PS50994"/>
    </source>
</evidence>
<dbReference type="InterPro" id="IPR051917">
    <property type="entry name" value="Transposase-Integrase"/>
</dbReference>
<evidence type="ECO:0000256" key="4">
    <source>
        <dbReference type="ARBA" id="ARBA00023125"/>
    </source>
</evidence>
<name>A0ABU8EF27_9ACTN</name>
<organism evidence="8 9">
    <name type="scientific">Klenkia terrae</name>
    <dbReference type="NCBI Taxonomy" id="1052259"/>
    <lineage>
        <taxon>Bacteria</taxon>
        <taxon>Bacillati</taxon>
        <taxon>Actinomycetota</taxon>
        <taxon>Actinomycetes</taxon>
        <taxon>Geodermatophilales</taxon>
        <taxon>Geodermatophilaceae</taxon>
        <taxon>Klenkia</taxon>
    </lineage>
</organism>
<dbReference type="PANTHER" id="PTHR10948:SF23">
    <property type="entry name" value="TRANSPOSASE INSI FOR INSERTION SEQUENCE ELEMENT IS30A-RELATED"/>
    <property type="match status" value="1"/>
</dbReference>